<keyword evidence="9" id="KW-1185">Reference proteome</keyword>
<organism evidence="8 9">
    <name type="scientific">Fictibacillus macauensis ZFHKF-1</name>
    <dbReference type="NCBI Taxonomy" id="1196324"/>
    <lineage>
        <taxon>Bacteria</taxon>
        <taxon>Bacillati</taxon>
        <taxon>Bacillota</taxon>
        <taxon>Bacilli</taxon>
        <taxon>Bacillales</taxon>
        <taxon>Fictibacillaceae</taxon>
        <taxon>Fictibacillus</taxon>
    </lineage>
</organism>
<dbReference type="Pfam" id="PF00282">
    <property type="entry name" value="Pyridoxal_deC"/>
    <property type="match status" value="1"/>
</dbReference>
<dbReference type="PATRIC" id="fig|1196324.3.peg.1104"/>
<evidence type="ECO:0008006" key="10">
    <source>
        <dbReference type="Google" id="ProtNLM"/>
    </source>
</evidence>
<reference evidence="8 9" key="1">
    <citation type="journal article" date="2012" name="J. Bacteriol.">
        <title>Genome of Bacillus macauensis ZFHKF-1, a Long-Chain-Forming Bacterium.</title>
        <authorList>
            <person name="Cai L."/>
            <person name="Zhang T."/>
        </authorList>
    </citation>
    <scope>NUCLEOTIDE SEQUENCE [LARGE SCALE GENOMIC DNA]</scope>
    <source>
        <strain evidence="8 9">ZFHKF-1</strain>
    </source>
</reference>
<accession>I8UHJ6</accession>
<keyword evidence="4 6" id="KW-0663">Pyridoxal phosphate</keyword>
<dbReference type="InterPro" id="IPR015421">
    <property type="entry name" value="PyrdxlP-dep_Trfase_major"/>
</dbReference>
<evidence type="ECO:0000313" key="9">
    <source>
        <dbReference type="Proteomes" id="UP000004080"/>
    </source>
</evidence>
<protein>
    <recommendedName>
        <fullName evidence="10">L-2,4-diaminobutyrate decarboxylase</fullName>
    </recommendedName>
</protein>
<comment type="cofactor">
    <cofactor evidence="1 6 7">
        <name>pyridoxal 5'-phosphate</name>
        <dbReference type="ChEBI" id="CHEBI:597326"/>
    </cofactor>
</comment>
<dbReference type="AlphaFoldDB" id="I8UHJ6"/>
<dbReference type="RefSeq" id="WP_007201185.1">
    <property type="nucleotide sequence ID" value="NZ_AKKV01000021.1"/>
</dbReference>
<dbReference type="SUPFAM" id="SSF53383">
    <property type="entry name" value="PLP-dependent transferases"/>
    <property type="match status" value="1"/>
</dbReference>
<dbReference type="CDD" id="cd06450">
    <property type="entry name" value="DOPA_deC_like"/>
    <property type="match status" value="1"/>
</dbReference>
<dbReference type="PROSITE" id="PS00392">
    <property type="entry name" value="DDC_GAD_HDC_YDC"/>
    <property type="match status" value="1"/>
</dbReference>
<evidence type="ECO:0000256" key="2">
    <source>
        <dbReference type="ARBA" id="ARBA00009533"/>
    </source>
</evidence>
<evidence type="ECO:0000256" key="6">
    <source>
        <dbReference type="PIRSR" id="PIRSR602129-50"/>
    </source>
</evidence>
<evidence type="ECO:0000256" key="7">
    <source>
        <dbReference type="RuleBase" id="RU000382"/>
    </source>
</evidence>
<keyword evidence="5 7" id="KW-0456">Lyase</keyword>
<evidence type="ECO:0000256" key="5">
    <source>
        <dbReference type="ARBA" id="ARBA00023239"/>
    </source>
</evidence>
<evidence type="ECO:0000256" key="4">
    <source>
        <dbReference type="ARBA" id="ARBA00022898"/>
    </source>
</evidence>
<keyword evidence="3" id="KW-0210">Decarboxylase</keyword>
<dbReference type="PANTHER" id="PTHR45677">
    <property type="entry name" value="GLUTAMATE DECARBOXYLASE-RELATED"/>
    <property type="match status" value="1"/>
</dbReference>
<dbReference type="GO" id="GO:0019752">
    <property type="term" value="P:carboxylic acid metabolic process"/>
    <property type="evidence" value="ECO:0007669"/>
    <property type="project" value="InterPro"/>
</dbReference>
<name>I8UHJ6_9BACL</name>
<dbReference type="InterPro" id="IPR015424">
    <property type="entry name" value="PyrdxlP-dep_Trfase"/>
</dbReference>
<dbReference type="Proteomes" id="UP000004080">
    <property type="component" value="Unassembled WGS sequence"/>
</dbReference>
<comment type="caution">
    <text evidence="8">The sequence shown here is derived from an EMBL/GenBank/DDBJ whole genome shotgun (WGS) entry which is preliminary data.</text>
</comment>
<dbReference type="GO" id="GO:0030170">
    <property type="term" value="F:pyridoxal phosphate binding"/>
    <property type="evidence" value="ECO:0007669"/>
    <property type="project" value="InterPro"/>
</dbReference>
<dbReference type="Gene3D" id="1.20.1650.10">
    <property type="entry name" value="PLP-dependent transferases"/>
    <property type="match status" value="1"/>
</dbReference>
<evidence type="ECO:0000313" key="8">
    <source>
        <dbReference type="EMBL" id="EIT86380.1"/>
    </source>
</evidence>
<dbReference type="OrthoDB" id="9803665at2"/>
<dbReference type="EMBL" id="AKKV01000021">
    <property type="protein sequence ID" value="EIT86380.1"/>
    <property type="molecule type" value="Genomic_DNA"/>
</dbReference>
<dbReference type="eggNOG" id="COG0076">
    <property type="taxonomic scope" value="Bacteria"/>
</dbReference>
<evidence type="ECO:0000256" key="3">
    <source>
        <dbReference type="ARBA" id="ARBA00022793"/>
    </source>
</evidence>
<dbReference type="GO" id="GO:0005737">
    <property type="term" value="C:cytoplasm"/>
    <property type="evidence" value="ECO:0007669"/>
    <property type="project" value="TreeGrafter"/>
</dbReference>
<dbReference type="Gene3D" id="3.40.640.10">
    <property type="entry name" value="Type I PLP-dependent aspartate aminotransferase-like (Major domain)"/>
    <property type="match status" value="1"/>
</dbReference>
<dbReference type="GO" id="GO:0004058">
    <property type="term" value="F:aromatic-L-amino-acid decarboxylase activity"/>
    <property type="evidence" value="ECO:0007669"/>
    <property type="project" value="UniProtKB-ARBA"/>
</dbReference>
<gene>
    <name evidence="8" type="ORF">A374_05431</name>
</gene>
<feature type="modified residue" description="N6-(pyridoxal phosphate)lysine" evidence="6">
    <location>
        <position position="318"/>
    </location>
</feature>
<proteinExistence type="inferred from homology"/>
<dbReference type="STRING" id="1196324.A374_05431"/>
<dbReference type="InterPro" id="IPR002129">
    <property type="entry name" value="PyrdxlP-dep_de-COase"/>
</dbReference>
<dbReference type="PANTHER" id="PTHR45677:SF8">
    <property type="entry name" value="CYSTEINE SULFINIC ACID DECARBOXYLASE"/>
    <property type="match status" value="1"/>
</dbReference>
<dbReference type="InterPro" id="IPR015422">
    <property type="entry name" value="PyrdxlP-dep_Trfase_small"/>
</dbReference>
<evidence type="ECO:0000256" key="1">
    <source>
        <dbReference type="ARBA" id="ARBA00001933"/>
    </source>
</evidence>
<dbReference type="Gene3D" id="3.90.1150.10">
    <property type="entry name" value="Aspartate Aminotransferase, domain 1"/>
    <property type="match status" value="1"/>
</dbReference>
<sequence>MSTNTTATLPYEKWFLHEGQEGLRAYYESVAAAVDVVSAVTERMKAPYHGASPEQVAEEVNRLSLPEAKETALHQVLAELTPLLAHNIHVNHTHCMAHLHCPPLLPSLAGEMLISAFNQSMDSWDQSAAATYIEEKIIAWLTSLYGLGQTSDGTFTSGGTQSNYMGLLLARDAYCEKTWNHNVQRDGLPKEAGTMRILCSKAAHFTVLKSASQLGLGERSVVLVETDEKQRLSLTDLQVKLAQLQKENLSPFAIVGTCGTTDFGSIDPLEELAAFAEAHDLWFHVDAAYGGALAFSKEGARKIQGIQFADSLSIDFHKLFYQPISCGAFFVKNAAHFRYVTFHADYLNPEMDEEDGLVHLVNKSIQTTRRFDALKLYLSLRTMGLETFGEMIDDTLQVARRFATELDLSPDFVVVNKEPEISAVVFRYEPKGDYARDEMTKEIHHQLFYESKAVIAKTTYEGSLYLKVTLLNPRITMEALRALLDDIERIGQNFIQRGGNGRD</sequence>
<dbReference type="InterPro" id="IPR021115">
    <property type="entry name" value="Pyridoxal-P_BS"/>
</dbReference>
<comment type="similarity">
    <text evidence="2 7">Belongs to the group II decarboxylase family.</text>
</comment>